<proteinExistence type="predicted"/>
<evidence type="ECO:0000313" key="2">
    <source>
        <dbReference type="Proteomes" id="UP000826656"/>
    </source>
</evidence>
<dbReference type="EMBL" id="JAIVGD010000028">
    <property type="protein sequence ID" value="KAH0737507.1"/>
    <property type="molecule type" value="Genomic_DNA"/>
</dbReference>
<reference evidence="1 2" key="1">
    <citation type="journal article" date="2021" name="bioRxiv">
        <title>Chromosome-scale and haplotype-resolved genome assembly of a tetraploid potato cultivar.</title>
        <authorList>
            <person name="Sun H."/>
            <person name="Jiao W.-B."/>
            <person name="Krause K."/>
            <person name="Campoy J.A."/>
            <person name="Goel M."/>
            <person name="Folz-Donahue K."/>
            <person name="Kukat C."/>
            <person name="Huettel B."/>
            <person name="Schneeberger K."/>
        </authorList>
    </citation>
    <scope>NUCLEOTIDE SEQUENCE [LARGE SCALE GENOMIC DNA]</scope>
    <source>
        <strain evidence="1">SolTubOtavaFocal</strain>
        <tissue evidence="1">Leaves</tissue>
    </source>
</reference>
<gene>
    <name evidence="1" type="ORF">KY290_036212</name>
</gene>
<keyword evidence="2" id="KW-1185">Reference proteome</keyword>
<accession>A0ABQ7TTM7</accession>
<protein>
    <submittedName>
        <fullName evidence="1">Uncharacterized protein</fullName>
    </submittedName>
</protein>
<sequence length="101" mass="10867">MTCRTEENRERGEGNGTGVKLRFIGALRSSLELLVASNGENKGVLEVVVCPCAVGEDAGKWGCLVSLVFASRLFGGRRAECSPELGGRWSFLWFGSLAEKS</sequence>
<evidence type="ECO:0000313" key="1">
    <source>
        <dbReference type="EMBL" id="KAH0737507.1"/>
    </source>
</evidence>
<name>A0ABQ7TTM7_SOLTU</name>
<dbReference type="Proteomes" id="UP000826656">
    <property type="component" value="Unassembled WGS sequence"/>
</dbReference>
<organism evidence="1 2">
    <name type="scientific">Solanum tuberosum</name>
    <name type="common">Potato</name>
    <dbReference type="NCBI Taxonomy" id="4113"/>
    <lineage>
        <taxon>Eukaryota</taxon>
        <taxon>Viridiplantae</taxon>
        <taxon>Streptophyta</taxon>
        <taxon>Embryophyta</taxon>
        <taxon>Tracheophyta</taxon>
        <taxon>Spermatophyta</taxon>
        <taxon>Magnoliopsida</taxon>
        <taxon>eudicotyledons</taxon>
        <taxon>Gunneridae</taxon>
        <taxon>Pentapetalae</taxon>
        <taxon>asterids</taxon>
        <taxon>lamiids</taxon>
        <taxon>Solanales</taxon>
        <taxon>Solanaceae</taxon>
        <taxon>Solanoideae</taxon>
        <taxon>Solaneae</taxon>
        <taxon>Solanum</taxon>
    </lineage>
</organism>
<comment type="caution">
    <text evidence="1">The sequence shown here is derived from an EMBL/GenBank/DDBJ whole genome shotgun (WGS) entry which is preliminary data.</text>
</comment>